<evidence type="ECO:0000313" key="4">
    <source>
        <dbReference type="EMBL" id="KAK8853642.1"/>
    </source>
</evidence>
<dbReference type="Pfam" id="PF13390">
    <property type="entry name" value="DUF4108"/>
    <property type="match status" value="1"/>
</dbReference>
<evidence type="ECO:0000313" key="5">
    <source>
        <dbReference type="EMBL" id="KAK8853693.1"/>
    </source>
</evidence>
<comment type="caution">
    <text evidence="2">The sequence shown here is derived from an EMBL/GenBank/DDBJ whole genome shotgun (WGS) entry which is preliminary data.</text>
</comment>
<evidence type="ECO:0000313" key="1">
    <source>
        <dbReference type="EMBL" id="KAK8835696.1"/>
    </source>
</evidence>
<gene>
    <name evidence="4" type="ORF">M9Y10_017203</name>
    <name evidence="5" type="ORF">M9Y10_017254</name>
    <name evidence="3" type="ORF">M9Y10_031316</name>
    <name evidence="6" type="ORF">M9Y10_035443</name>
    <name evidence="7" type="ORF">M9Y10_035480</name>
    <name evidence="2" type="ORF">M9Y10_037511</name>
    <name evidence="1" type="ORF">M9Y10_042293</name>
</gene>
<dbReference type="EMBL" id="JAPFFF010000049">
    <property type="protein sequence ID" value="KAK8840031.1"/>
    <property type="molecule type" value="Genomic_DNA"/>
</dbReference>
<keyword evidence="8" id="KW-1185">Reference proteome</keyword>
<evidence type="ECO:0000313" key="6">
    <source>
        <dbReference type="EMBL" id="KAK8890659.1"/>
    </source>
</evidence>
<evidence type="ECO:0000313" key="7">
    <source>
        <dbReference type="EMBL" id="KAK8890695.1"/>
    </source>
</evidence>
<accession>A0ABR2GSP0</accession>
<evidence type="ECO:0000313" key="2">
    <source>
        <dbReference type="EMBL" id="KAK8836577.1"/>
    </source>
</evidence>
<proteinExistence type="predicted"/>
<dbReference type="Proteomes" id="UP001470230">
    <property type="component" value="Unassembled WGS sequence"/>
</dbReference>
<organism evidence="2 8">
    <name type="scientific">Tritrichomonas musculus</name>
    <dbReference type="NCBI Taxonomy" id="1915356"/>
    <lineage>
        <taxon>Eukaryota</taxon>
        <taxon>Metamonada</taxon>
        <taxon>Parabasalia</taxon>
        <taxon>Tritrichomonadida</taxon>
        <taxon>Tritrichomonadidae</taxon>
        <taxon>Tritrichomonas</taxon>
    </lineage>
</organism>
<dbReference type="EMBL" id="JAPFFF010000005">
    <property type="protein sequence ID" value="KAK8890695.1"/>
    <property type="molecule type" value="Genomic_DNA"/>
</dbReference>
<protein>
    <recommendedName>
        <fullName evidence="9">Initiator binding domain-containing protein</fullName>
    </recommendedName>
</protein>
<name>A0ABR2GSP0_9EUKA</name>
<dbReference type="EMBL" id="JAPFFF010000005">
    <property type="protein sequence ID" value="KAK8890659.1"/>
    <property type="molecule type" value="Genomic_DNA"/>
</dbReference>
<sequence>METETKTNFYSTNKLIDFLKEKLSCKDFSQCVCYFEGDDVFHNNFDGLCMKPLFIQLTGTTNKYLNYNQIKELFGNEIIVSFKENKKRTLSKKNGVMYVLCIDFIQMNYKDNYYYPSYLTESTNKKNNEKIRKQVQIEFKQDDLDDDAFI</sequence>
<evidence type="ECO:0000313" key="3">
    <source>
        <dbReference type="EMBL" id="KAK8840031.1"/>
    </source>
</evidence>
<dbReference type="EMBL" id="JAPFFF010000022">
    <property type="protein sequence ID" value="KAK8853642.1"/>
    <property type="molecule type" value="Genomic_DNA"/>
</dbReference>
<dbReference type="EMBL" id="JAPFFF010000022">
    <property type="protein sequence ID" value="KAK8853693.1"/>
    <property type="molecule type" value="Genomic_DNA"/>
</dbReference>
<dbReference type="EMBL" id="JAPFFF010000064">
    <property type="protein sequence ID" value="KAK8836577.1"/>
    <property type="molecule type" value="Genomic_DNA"/>
</dbReference>
<evidence type="ECO:0000313" key="8">
    <source>
        <dbReference type="Proteomes" id="UP001470230"/>
    </source>
</evidence>
<reference evidence="2 8" key="1">
    <citation type="submission" date="2024-04" db="EMBL/GenBank/DDBJ databases">
        <title>Tritrichomonas musculus Genome.</title>
        <authorList>
            <person name="Alves-Ferreira E."/>
            <person name="Grigg M."/>
            <person name="Lorenzi H."/>
            <person name="Galac M."/>
        </authorList>
    </citation>
    <scope>NUCLEOTIDE SEQUENCE [LARGE SCALE GENOMIC DNA]</scope>
    <source>
        <strain evidence="2 8">EAF2021</strain>
    </source>
</reference>
<dbReference type="EMBL" id="JAPFFF010000076">
    <property type="protein sequence ID" value="KAK8835696.1"/>
    <property type="molecule type" value="Genomic_DNA"/>
</dbReference>
<dbReference type="InterPro" id="IPR025181">
    <property type="entry name" value="DUF4108"/>
</dbReference>
<evidence type="ECO:0008006" key="9">
    <source>
        <dbReference type="Google" id="ProtNLM"/>
    </source>
</evidence>